<protein>
    <submittedName>
        <fullName evidence="8">SusD family protein</fullName>
    </submittedName>
</protein>
<keyword evidence="9" id="KW-1185">Reference proteome</keyword>
<evidence type="ECO:0000256" key="2">
    <source>
        <dbReference type="ARBA" id="ARBA00006275"/>
    </source>
</evidence>
<feature type="domain" description="RagB/SusD" evidence="6">
    <location>
        <begin position="330"/>
        <end position="411"/>
    </location>
</feature>
<dbReference type="EMBL" id="FWXT01000004">
    <property type="protein sequence ID" value="SMD01868.1"/>
    <property type="molecule type" value="Genomic_DNA"/>
</dbReference>
<dbReference type="Pfam" id="PF14322">
    <property type="entry name" value="SusD-like_3"/>
    <property type="match status" value="1"/>
</dbReference>
<evidence type="ECO:0000259" key="6">
    <source>
        <dbReference type="Pfam" id="PF07980"/>
    </source>
</evidence>
<evidence type="ECO:0000256" key="3">
    <source>
        <dbReference type="ARBA" id="ARBA00022729"/>
    </source>
</evidence>
<dbReference type="InterPro" id="IPR012944">
    <property type="entry name" value="SusD_RagB_dom"/>
</dbReference>
<evidence type="ECO:0000313" key="9">
    <source>
        <dbReference type="Proteomes" id="UP000192756"/>
    </source>
</evidence>
<accession>A0A1W2DYE9</accession>
<gene>
    <name evidence="8" type="ORF">SAMN04488524_4172</name>
</gene>
<dbReference type="InterPro" id="IPR033985">
    <property type="entry name" value="SusD-like_N"/>
</dbReference>
<comment type="similarity">
    <text evidence="2">Belongs to the SusD family.</text>
</comment>
<reference evidence="9" key="1">
    <citation type="submission" date="2017-04" db="EMBL/GenBank/DDBJ databases">
        <authorList>
            <person name="Varghese N."/>
            <person name="Submissions S."/>
        </authorList>
    </citation>
    <scope>NUCLEOTIDE SEQUENCE [LARGE SCALE GENOMIC DNA]</scope>
    <source>
        <strain evidence="9">DSM 12126</strain>
    </source>
</reference>
<dbReference type="OrthoDB" id="697229at2"/>
<dbReference type="InterPro" id="IPR011990">
    <property type="entry name" value="TPR-like_helical_dom_sf"/>
</dbReference>
<feature type="domain" description="SusD-like N-terminal" evidence="7">
    <location>
        <begin position="27"/>
        <end position="227"/>
    </location>
</feature>
<sequence>MKSLLKKEIPVCLFVLSLLFFLPSCKDFLEVKPKGVIIPEKLSDYENILNSFTMTQTFPSALLYCTDDYYEDYSPIDRSVQANMFFWRREVDVNDQLSPAIWGQLYRVIYDANVIVKHVMNAKEGTVQKKKEVLGEALLVRANAYFTLLTAFAKAYDPATAGTDPGLPLITSNDVTEVAPQRSRLQTTLDSIINNAQRAVEYLPLNNLNRYRSTRAGAQGFLARVYLYIGDYQKAGSYSEEALKAAHQLINYNTLGSKDDLPVTDLNPEILWQRASDEFNLPNFMLYSDNLKGYFNASDLRYTLFSGTNAKGLYRSVARGWGNFGITFPELYLNVAETAARANQLSKAMEMLNKIRVLRIKSNAYQPLTASDPESALAAVLAERRRELAFGDLRWMDMKRLDKENRMPDVQRINRKTGALLATLKAHSKDYTLQIPVRVRNFNPKMELN</sequence>
<evidence type="ECO:0000313" key="8">
    <source>
        <dbReference type="EMBL" id="SMD01868.1"/>
    </source>
</evidence>
<dbReference type="Proteomes" id="UP000192756">
    <property type="component" value="Unassembled WGS sequence"/>
</dbReference>
<dbReference type="RefSeq" id="WP_084240949.1">
    <property type="nucleotide sequence ID" value="NZ_FWXT01000004.1"/>
</dbReference>
<keyword evidence="4" id="KW-0472">Membrane</keyword>
<evidence type="ECO:0000256" key="5">
    <source>
        <dbReference type="ARBA" id="ARBA00023237"/>
    </source>
</evidence>
<dbReference type="Gene3D" id="1.25.40.390">
    <property type="match status" value="1"/>
</dbReference>
<comment type="subcellular location">
    <subcellularLocation>
        <location evidence="1">Cell outer membrane</location>
    </subcellularLocation>
</comment>
<name>A0A1W2DYE9_9SPHI</name>
<dbReference type="GO" id="GO:0009279">
    <property type="term" value="C:cell outer membrane"/>
    <property type="evidence" value="ECO:0007669"/>
    <property type="project" value="UniProtKB-SubCell"/>
</dbReference>
<dbReference type="Pfam" id="PF07980">
    <property type="entry name" value="SusD_RagB"/>
    <property type="match status" value="1"/>
</dbReference>
<keyword evidence="3" id="KW-0732">Signal</keyword>
<organism evidence="8 9">
    <name type="scientific">Pedobacter africanus</name>
    <dbReference type="NCBI Taxonomy" id="151894"/>
    <lineage>
        <taxon>Bacteria</taxon>
        <taxon>Pseudomonadati</taxon>
        <taxon>Bacteroidota</taxon>
        <taxon>Sphingobacteriia</taxon>
        <taxon>Sphingobacteriales</taxon>
        <taxon>Sphingobacteriaceae</taxon>
        <taxon>Pedobacter</taxon>
    </lineage>
</organism>
<evidence type="ECO:0000259" key="7">
    <source>
        <dbReference type="Pfam" id="PF14322"/>
    </source>
</evidence>
<evidence type="ECO:0000256" key="4">
    <source>
        <dbReference type="ARBA" id="ARBA00023136"/>
    </source>
</evidence>
<keyword evidence="5" id="KW-0998">Cell outer membrane</keyword>
<dbReference type="SUPFAM" id="SSF48452">
    <property type="entry name" value="TPR-like"/>
    <property type="match status" value="1"/>
</dbReference>
<dbReference type="AlphaFoldDB" id="A0A1W2DYE9"/>
<evidence type="ECO:0000256" key="1">
    <source>
        <dbReference type="ARBA" id="ARBA00004442"/>
    </source>
</evidence>
<dbReference type="STRING" id="151894.SAMN04488524_4172"/>
<proteinExistence type="inferred from homology"/>